<reference evidence="1 3" key="1">
    <citation type="submission" date="2010-05" db="EMBL/GenBank/DDBJ databases">
        <title>Complete sequence of Methanococcus voltae A3.</title>
        <authorList>
            <consortium name="US DOE Joint Genome Institute"/>
            <person name="Lucas S."/>
            <person name="Copeland A."/>
            <person name="Lapidus A."/>
            <person name="Cheng J.-F."/>
            <person name="Bruce D."/>
            <person name="Goodwin L."/>
            <person name="Pitluck S."/>
            <person name="Lowry S."/>
            <person name="Clum A."/>
            <person name="Land M."/>
            <person name="Hauser L."/>
            <person name="Kyrpides N."/>
            <person name="Mikhailova N."/>
            <person name="Whitman W.B."/>
            <person name="Woyke T."/>
        </authorList>
    </citation>
    <scope>NUCLEOTIDE SEQUENCE [LARGE SCALE GENOMIC DNA]</scope>
    <source>
        <strain evidence="1">A3</strain>
        <strain evidence="3">ATCC BAA-1334 / A3</strain>
    </source>
</reference>
<dbReference type="STRING" id="456320.Mvol_0018"/>
<dbReference type="AlphaFoldDB" id="D7DRB8"/>
<evidence type="ECO:0000313" key="1">
    <source>
        <dbReference type="EMBL" id="ADI35678.1"/>
    </source>
</evidence>
<sequence>MNDVKEYITAGLVGGSALLWHFLQKIKKATIKINTDEKEIFIKYR</sequence>
<dbReference type="InParanoid" id="D7DRB8"/>
<name>D7DRB8_METV3</name>
<organism evidence="1 3">
    <name type="scientific">Methanococcus voltae (strain ATCC BAA-1334 / A3)</name>
    <dbReference type="NCBI Taxonomy" id="456320"/>
    <lineage>
        <taxon>Archaea</taxon>
        <taxon>Methanobacteriati</taxon>
        <taxon>Methanobacteriota</taxon>
        <taxon>Methanomada group</taxon>
        <taxon>Methanococci</taxon>
        <taxon>Methanococcales</taxon>
        <taxon>Methanococcaceae</taxon>
        <taxon>Methanococcus</taxon>
    </lineage>
</organism>
<dbReference type="KEGG" id="mvo:Mvol_0018"/>
<dbReference type="Proteomes" id="UP000007722">
    <property type="component" value="Chromosome"/>
</dbReference>
<evidence type="ECO:0000313" key="3">
    <source>
        <dbReference type="Proteomes" id="UP000007722"/>
    </source>
</evidence>
<dbReference type="EMBL" id="CP002057">
    <property type="protein sequence ID" value="ADI35678.1"/>
    <property type="molecule type" value="Genomic_DNA"/>
</dbReference>
<gene>
    <name evidence="1" type="ordered locus">Mvol_0018</name>
    <name evidence="2" type="ordered locus">Mvol_0078</name>
</gene>
<dbReference type="KEGG" id="mvo:Mvol_0078"/>
<evidence type="ECO:0000313" key="2">
    <source>
        <dbReference type="EMBL" id="ADI35738.1"/>
    </source>
</evidence>
<dbReference type="EMBL" id="CP002057">
    <property type="protein sequence ID" value="ADI35738.1"/>
    <property type="molecule type" value="Genomic_DNA"/>
</dbReference>
<dbReference type="HOGENOM" id="CLU_3194571_0_0_2"/>
<keyword evidence="3" id="KW-1185">Reference proteome</keyword>
<protein>
    <submittedName>
        <fullName evidence="1">Uncharacterized protein</fullName>
    </submittedName>
</protein>
<proteinExistence type="predicted"/>
<accession>D7DRB8</accession>